<dbReference type="PANTHER" id="PTHR24220">
    <property type="entry name" value="IMPORT ATP-BINDING PROTEIN"/>
    <property type="match status" value="1"/>
</dbReference>
<evidence type="ECO:0000256" key="2">
    <source>
        <dbReference type="ARBA" id="ARBA00022840"/>
    </source>
</evidence>
<dbReference type="InterPro" id="IPR025662">
    <property type="entry name" value="Sigma_54_int_dom_ATP-bd_1"/>
</dbReference>
<dbReference type="GO" id="GO:0005886">
    <property type="term" value="C:plasma membrane"/>
    <property type="evidence" value="ECO:0007669"/>
    <property type="project" value="TreeGrafter"/>
</dbReference>
<dbReference type="GO" id="GO:0022857">
    <property type="term" value="F:transmembrane transporter activity"/>
    <property type="evidence" value="ECO:0007669"/>
    <property type="project" value="TreeGrafter"/>
</dbReference>
<dbReference type="EMBL" id="UGUU01000002">
    <property type="protein sequence ID" value="SUE95782.1"/>
    <property type="molecule type" value="Genomic_DNA"/>
</dbReference>
<evidence type="ECO:0000259" key="3">
    <source>
        <dbReference type="PROSITE" id="PS50893"/>
    </source>
</evidence>
<dbReference type="RefSeq" id="WP_115292641.1">
    <property type="nucleotide sequence ID" value="NZ_UGUU01000002.1"/>
</dbReference>
<dbReference type="AlphaFoldDB" id="A0A379PRL6"/>
<accession>A0A379PRL6</accession>
<protein>
    <submittedName>
        <fullName evidence="4">Putative transporter-like protein</fullName>
    </submittedName>
</protein>
<name>A0A379PRL6_ECTME</name>
<proteinExistence type="predicted"/>
<dbReference type="InterPro" id="IPR003439">
    <property type="entry name" value="ABC_transporter-like_ATP-bd"/>
</dbReference>
<dbReference type="PROSITE" id="PS50893">
    <property type="entry name" value="ABC_TRANSPORTER_2"/>
    <property type="match status" value="1"/>
</dbReference>
<reference evidence="4 5" key="1">
    <citation type="submission" date="2018-06" db="EMBL/GenBank/DDBJ databases">
        <authorList>
            <consortium name="Pathogen Informatics"/>
            <person name="Doyle S."/>
        </authorList>
    </citation>
    <scope>NUCLEOTIDE SEQUENCE [LARGE SCALE GENOMIC DNA]</scope>
    <source>
        <strain evidence="4 5">NCTC10899</strain>
    </source>
</reference>
<evidence type="ECO:0000313" key="5">
    <source>
        <dbReference type="Proteomes" id="UP000254260"/>
    </source>
</evidence>
<dbReference type="SMART" id="SM00382">
    <property type="entry name" value="AAA"/>
    <property type="match status" value="1"/>
</dbReference>
<sequence>MSTYLINKSFKTTVTRSQRVLECAEAFGLGLEDKEFTVYDNLMVDIAQGDVIYITGQSGSGKSLMLKELVKQIAQEQPVADIDKVELLEVPLIDQVGSSTEEAIRILNLAGLNDAYLFIRKPSELSDGQRYRFRIAKLMESGCKVWAADEFGAVLDRTTAKVVGFNVRKFAKQCGATLIVATTHKDLLEELAPTIYVEKRFKDKIEMMVTRNGV</sequence>
<keyword evidence="2" id="KW-0067">ATP-binding</keyword>
<dbReference type="InterPro" id="IPR003593">
    <property type="entry name" value="AAA+_ATPase"/>
</dbReference>
<dbReference type="PANTHER" id="PTHR24220:SF86">
    <property type="entry name" value="ABC TRANSPORTER ABCH.1"/>
    <property type="match status" value="1"/>
</dbReference>
<organism evidence="4 5">
    <name type="scientific">Ectopseudomonas mendocina</name>
    <name type="common">Pseudomonas mendocina</name>
    <dbReference type="NCBI Taxonomy" id="300"/>
    <lineage>
        <taxon>Bacteria</taxon>
        <taxon>Pseudomonadati</taxon>
        <taxon>Pseudomonadota</taxon>
        <taxon>Gammaproteobacteria</taxon>
        <taxon>Pseudomonadales</taxon>
        <taxon>Pseudomonadaceae</taxon>
        <taxon>Ectopseudomonas</taxon>
    </lineage>
</organism>
<dbReference type="PROSITE" id="PS00675">
    <property type="entry name" value="SIGMA54_INTERACT_1"/>
    <property type="match status" value="1"/>
</dbReference>
<evidence type="ECO:0000256" key="1">
    <source>
        <dbReference type="ARBA" id="ARBA00022741"/>
    </source>
</evidence>
<dbReference type="Proteomes" id="UP000254260">
    <property type="component" value="Unassembled WGS sequence"/>
</dbReference>
<feature type="domain" description="ABC transporter" evidence="3">
    <location>
        <begin position="15"/>
        <end position="213"/>
    </location>
</feature>
<dbReference type="OrthoDB" id="256817at2"/>
<dbReference type="SUPFAM" id="SSF52540">
    <property type="entry name" value="P-loop containing nucleoside triphosphate hydrolases"/>
    <property type="match status" value="1"/>
</dbReference>
<keyword evidence="1" id="KW-0547">Nucleotide-binding</keyword>
<dbReference type="InterPro" id="IPR027417">
    <property type="entry name" value="P-loop_NTPase"/>
</dbReference>
<dbReference type="GO" id="GO:0016887">
    <property type="term" value="F:ATP hydrolysis activity"/>
    <property type="evidence" value="ECO:0007669"/>
    <property type="project" value="InterPro"/>
</dbReference>
<evidence type="ECO:0000313" key="4">
    <source>
        <dbReference type="EMBL" id="SUE95782.1"/>
    </source>
</evidence>
<gene>
    <name evidence="4" type="primary">hlyB</name>
    <name evidence="4" type="ORF">NCTC10899_05023</name>
</gene>
<dbReference type="InterPro" id="IPR015854">
    <property type="entry name" value="ABC_transpr_LolD-like"/>
</dbReference>
<dbReference type="GO" id="GO:0005524">
    <property type="term" value="F:ATP binding"/>
    <property type="evidence" value="ECO:0007669"/>
    <property type="project" value="UniProtKB-KW"/>
</dbReference>
<dbReference type="Gene3D" id="3.40.50.300">
    <property type="entry name" value="P-loop containing nucleotide triphosphate hydrolases"/>
    <property type="match status" value="1"/>
</dbReference>